<keyword evidence="9" id="KW-1185">Reference proteome</keyword>
<dbReference type="STRING" id="69332.A0A388LQW8"/>
<dbReference type="Gramene" id="GBG84707">
    <property type="protein sequence ID" value="GBG84707"/>
    <property type="gene ID" value="CBR_g39083"/>
</dbReference>
<dbReference type="CDD" id="cd19136">
    <property type="entry name" value="AKR_DrGR-like"/>
    <property type="match status" value="1"/>
</dbReference>
<feature type="binding site" evidence="5">
    <location>
        <position position="111"/>
    </location>
    <ligand>
        <name>substrate</name>
    </ligand>
</feature>
<sequence>MNAVLAPTLRLVNGVEMPRVGLGTFRMRGNEAKSAVQWALEAGYRHVDTASIYKNESEIAWAIKESGLPREVVFITSKVSPLEQGYEAAMAAFAATCSRLDTAYLDLYLIHWPGVAKMHVKSERNGQLRADTWRALEDLYRQGRCRAIGVSNYTDYHLRELLSSCHVRPMVNQVELHPMLTQHQLGALCCENAVQIEAYSSLGCGELLRHPVVIEISAKYKRTPAQVLLRWGLQHGHVVIPKSVSKERIFRNFDLFDFEIQDVDMAALNELNEDRHFCWNPNEIA</sequence>
<dbReference type="InterPro" id="IPR036812">
    <property type="entry name" value="NAD(P)_OxRdtase_dom_sf"/>
</dbReference>
<accession>A0A388LQW8</accession>
<dbReference type="PIRSF" id="PIRSF000097">
    <property type="entry name" value="AKR"/>
    <property type="match status" value="1"/>
</dbReference>
<dbReference type="InterPro" id="IPR023210">
    <property type="entry name" value="NADP_OxRdtase_dom"/>
</dbReference>
<evidence type="ECO:0000256" key="2">
    <source>
        <dbReference type="ARBA" id="ARBA00022857"/>
    </source>
</evidence>
<dbReference type="InterPro" id="IPR018170">
    <property type="entry name" value="Aldo/ket_reductase_CS"/>
</dbReference>
<comment type="caution">
    <text evidence="8">The sequence shown here is derived from an EMBL/GenBank/DDBJ whole genome shotgun (WGS) entry which is preliminary data.</text>
</comment>
<reference evidence="8 9" key="1">
    <citation type="journal article" date="2018" name="Cell">
        <title>The Chara Genome: Secondary Complexity and Implications for Plant Terrestrialization.</title>
        <authorList>
            <person name="Nishiyama T."/>
            <person name="Sakayama H."/>
            <person name="Vries J.D."/>
            <person name="Buschmann H."/>
            <person name="Saint-Marcoux D."/>
            <person name="Ullrich K.K."/>
            <person name="Haas F.B."/>
            <person name="Vanderstraeten L."/>
            <person name="Becker D."/>
            <person name="Lang D."/>
            <person name="Vosolsobe S."/>
            <person name="Rombauts S."/>
            <person name="Wilhelmsson P.K.I."/>
            <person name="Janitza P."/>
            <person name="Kern R."/>
            <person name="Heyl A."/>
            <person name="Rumpler F."/>
            <person name="Villalobos L.I.A.C."/>
            <person name="Clay J.M."/>
            <person name="Skokan R."/>
            <person name="Toyoda A."/>
            <person name="Suzuki Y."/>
            <person name="Kagoshima H."/>
            <person name="Schijlen E."/>
            <person name="Tajeshwar N."/>
            <person name="Catarino B."/>
            <person name="Hetherington A.J."/>
            <person name="Saltykova A."/>
            <person name="Bonnot C."/>
            <person name="Breuninger H."/>
            <person name="Symeonidi A."/>
            <person name="Radhakrishnan G.V."/>
            <person name="Van Nieuwerburgh F."/>
            <person name="Deforce D."/>
            <person name="Chang C."/>
            <person name="Karol K.G."/>
            <person name="Hedrich R."/>
            <person name="Ulvskov P."/>
            <person name="Glockner G."/>
            <person name="Delwiche C.F."/>
            <person name="Petrasek J."/>
            <person name="Van de Peer Y."/>
            <person name="Friml J."/>
            <person name="Beilby M."/>
            <person name="Dolan L."/>
            <person name="Kohara Y."/>
            <person name="Sugano S."/>
            <person name="Fujiyama A."/>
            <person name="Delaux P.-M."/>
            <person name="Quint M."/>
            <person name="TheiBen G."/>
            <person name="Hagemann M."/>
            <person name="Harholt J."/>
            <person name="Dunand C."/>
            <person name="Zachgo S."/>
            <person name="Langdale J."/>
            <person name="Maumus F."/>
            <person name="Straeten D.V.D."/>
            <person name="Gould S.B."/>
            <person name="Rensing S.A."/>
        </authorList>
    </citation>
    <scope>NUCLEOTIDE SEQUENCE [LARGE SCALE GENOMIC DNA]</scope>
    <source>
        <strain evidence="8 9">S276</strain>
    </source>
</reference>
<evidence type="ECO:0000256" key="4">
    <source>
        <dbReference type="PIRSR" id="PIRSR000097-1"/>
    </source>
</evidence>
<evidence type="ECO:0000256" key="1">
    <source>
        <dbReference type="ARBA" id="ARBA00007905"/>
    </source>
</evidence>
<organism evidence="8 9">
    <name type="scientific">Chara braunii</name>
    <name type="common">Braun's stonewort</name>
    <dbReference type="NCBI Taxonomy" id="69332"/>
    <lineage>
        <taxon>Eukaryota</taxon>
        <taxon>Viridiplantae</taxon>
        <taxon>Streptophyta</taxon>
        <taxon>Charophyceae</taxon>
        <taxon>Charales</taxon>
        <taxon>Characeae</taxon>
        <taxon>Chara</taxon>
    </lineage>
</organism>
<dbReference type="FunFam" id="3.20.20.100:FF:000015">
    <property type="entry name" value="Oxidoreductase, aldo/keto reductase family"/>
    <property type="match status" value="1"/>
</dbReference>
<evidence type="ECO:0000259" key="7">
    <source>
        <dbReference type="Pfam" id="PF00248"/>
    </source>
</evidence>
<evidence type="ECO:0000256" key="3">
    <source>
        <dbReference type="ARBA" id="ARBA00023002"/>
    </source>
</evidence>
<evidence type="ECO:0000313" key="8">
    <source>
        <dbReference type="EMBL" id="GBG84707.1"/>
    </source>
</evidence>
<evidence type="ECO:0000256" key="6">
    <source>
        <dbReference type="PIRSR" id="PIRSR000097-3"/>
    </source>
</evidence>
<dbReference type="AlphaFoldDB" id="A0A388LQW8"/>
<dbReference type="OrthoDB" id="416253at2759"/>
<dbReference type="OMA" id="HWHHRVR"/>
<evidence type="ECO:0000256" key="5">
    <source>
        <dbReference type="PIRSR" id="PIRSR000097-2"/>
    </source>
</evidence>
<evidence type="ECO:0000313" key="9">
    <source>
        <dbReference type="Proteomes" id="UP000265515"/>
    </source>
</evidence>
<dbReference type="Pfam" id="PF00248">
    <property type="entry name" value="Aldo_ket_red"/>
    <property type="match status" value="1"/>
</dbReference>
<proteinExistence type="inferred from homology"/>
<keyword evidence="3" id="KW-0560">Oxidoreductase</keyword>
<dbReference type="PANTHER" id="PTHR43827">
    <property type="entry name" value="2,5-DIKETO-D-GLUCONIC ACID REDUCTASE"/>
    <property type="match status" value="1"/>
</dbReference>
<name>A0A388LQW8_CHABU</name>
<dbReference type="Proteomes" id="UP000265515">
    <property type="component" value="Unassembled WGS sequence"/>
</dbReference>
<dbReference type="GO" id="GO:0016616">
    <property type="term" value="F:oxidoreductase activity, acting on the CH-OH group of donors, NAD or NADP as acceptor"/>
    <property type="evidence" value="ECO:0007669"/>
    <property type="project" value="UniProtKB-ARBA"/>
</dbReference>
<dbReference type="InterPro" id="IPR020471">
    <property type="entry name" value="AKR"/>
</dbReference>
<dbReference type="PROSITE" id="PS00062">
    <property type="entry name" value="ALDOKETO_REDUCTASE_2"/>
    <property type="match status" value="1"/>
</dbReference>
<feature type="site" description="Lowers pKa of active site Tyr" evidence="6">
    <location>
        <position position="78"/>
    </location>
</feature>
<dbReference type="PRINTS" id="PR00069">
    <property type="entry name" value="ALDKETRDTASE"/>
</dbReference>
<protein>
    <recommendedName>
        <fullName evidence="7">NADP-dependent oxidoreductase domain-containing protein</fullName>
    </recommendedName>
</protein>
<keyword evidence="2" id="KW-0521">NADP</keyword>
<gene>
    <name evidence="8" type="ORF">CBR_g39083</name>
</gene>
<dbReference type="Gene3D" id="3.20.20.100">
    <property type="entry name" value="NADP-dependent oxidoreductase domain"/>
    <property type="match status" value="1"/>
</dbReference>
<dbReference type="PANTHER" id="PTHR43827:SF3">
    <property type="entry name" value="NADP-DEPENDENT OXIDOREDUCTASE DOMAIN-CONTAINING PROTEIN"/>
    <property type="match status" value="1"/>
</dbReference>
<dbReference type="EMBL" id="BFEA01000488">
    <property type="protein sequence ID" value="GBG84707.1"/>
    <property type="molecule type" value="Genomic_DNA"/>
</dbReference>
<feature type="domain" description="NADP-dependent oxidoreductase" evidence="7">
    <location>
        <begin position="20"/>
        <end position="273"/>
    </location>
</feature>
<comment type="similarity">
    <text evidence="1">Belongs to the aldo/keto reductase family.</text>
</comment>
<feature type="active site" description="Proton donor" evidence="4">
    <location>
        <position position="53"/>
    </location>
</feature>
<dbReference type="SUPFAM" id="SSF51430">
    <property type="entry name" value="NAD(P)-linked oxidoreductase"/>
    <property type="match status" value="1"/>
</dbReference>